<dbReference type="InterPro" id="IPR003609">
    <property type="entry name" value="Pan_app"/>
</dbReference>
<dbReference type="Pfam" id="PF00024">
    <property type="entry name" value="PAN_1"/>
    <property type="match status" value="2"/>
</dbReference>
<dbReference type="AlphaFoldDB" id="A0A0N4UGI5"/>
<protein>
    <submittedName>
        <fullName evidence="3">Apple domain-containing protein</fullName>
    </submittedName>
</protein>
<dbReference type="CDD" id="cd01099">
    <property type="entry name" value="PAN_AP_HGF"/>
    <property type="match status" value="1"/>
</dbReference>
<feature type="domain" description="Apple" evidence="1">
    <location>
        <begin position="126"/>
        <end position="220"/>
    </location>
</feature>
<dbReference type="SUPFAM" id="SSF57414">
    <property type="entry name" value="Hairpin loop containing domain-like"/>
    <property type="match status" value="2"/>
</dbReference>
<dbReference type="WBParaSite" id="DME_0000660701-mRNA-1">
    <property type="protein sequence ID" value="DME_0000660701-mRNA-1"/>
    <property type="gene ID" value="DME_0000660701"/>
</dbReference>
<dbReference type="PANTHER" id="PTHR47327:SF1">
    <property type="entry name" value="RE15579P"/>
    <property type="match status" value="1"/>
</dbReference>
<sequence length="257" mass="30078">LKPCFERYLGFKLSNAKPYHSEWRMKTAEDCLHFCALSLSRCRSVVYDKFLHVCHYIPGGSGEENLEHDSRMIFFKISGRDCPAFSYFDAERECILHINNAASIESLNLIPSPTTNFNSRTQMKFCFPGEFFFLRKVFMAFHDFTLTVWPREQYNGLPEGRAGLQACIELCILSSEFYCKSASFIIKQGKCILRDENSVTMPKEFRENYDPNELYFENGCNHKQISNFFSNFHFLFQNSNIRFSFFLVLLHLILLLV</sequence>
<dbReference type="Gene3D" id="3.50.4.10">
    <property type="entry name" value="Hepatocyte Growth Factor"/>
    <property type="match status" value="1"/>
</dbReference>
<reference evidence="3" key="1">
    <citation type="submission" date="2017-02" db="UniProtKB">
        <authorList>
            <consortium name="WormBaseParasite"/>
        </authorList>
    </citation>
    <scope>IDENTIFICATION</scope>
</reference>
<evidence type="ECO:0000313" key="2">
    <source>
        <dbReference type="Proteomes" id="UP000038040"/>
    </source>
</evidence>
<dbReference type="PANTHER" id="PTHR47327">
    <property type="entry name" value="FI18240P1-RELATED"/>
    <property type="match status" value="1"/>
</dbReference>
<dbReference type="SMART" id="SM00473">
    <property type="entry name" value="PAN_AP"/>
    <property type="match status" value="2"/>
</dbReference>
<dbReference type="InterPro" id="IPR052774">
    <property type="entry name" value="Celegans_DevNeuronal_Protein"/>
</dbReference>
<dbReference type="GO" id="GO:0009653">
    <property type="term" value="P:anatomical structure morphogenesis"/>
    <property type="evidence" value="ECO:0007669"/>
    <property type="project" value="TreeGrafter"/>
</dbReference>
<proteinExistence type="predicted"/>
<accession>A0A0N4UGI5</accession>
<organism evidence="2 3">
    <name type="scientific">Dracunculus medinensis</name>
    <name type="common">Guinea worm</name>
    <dbReference type="NCBI Taxonomy" id="318479"/>
    <lineage>
        <taxon>Eukaryota</taxon>
        <taxon>Metazoa</taxon>
        <taxon>Ecdysozoa</taxon>
        <taxon>Nematoda</taxon>
        <taxon>Chromadorea</taxon>
        <taxon>Rhabditida</taxon>
        <taxon>Spirurina</taxon>
        <taxon>Dracunculoidea</taxon>
        <taxon>Dracunculidae</taxon>
        <taxon>Dracunculus</taxon>
    </lineage>
</organism>
<dbReference type="Proteomes" id="UP000038040">
    <property type="component" value="Unplaced"/>
</dbReference>
<dbReference type="PROSITE" id="PS50948">
    <property type="entry name" value="PAN"/>
    <property type="match status" value="2"/>
</dbReference>
<evidence type="ECO:0000259" key="1">
    <source>
        <dbReference type="PROSITE" id="PS50948"/>
    </source>
</evidence>
<evidence type="ECO:0000313" key="3">
    <source>
        <dbReference type="WBParaSite" id="DME_0000660701-mRNA-1"/>
    </source>
</evidence>
<feature type="domain" description="Apple" evidence="1">
    <location>
        <begin position="4"/>
        <end position="79"/>
    </location>
</feature>
<name>A0A0N4UGI5_DRAME</name>